<keyword evidence="3" id="KW-1185">Reference proteome</keyword>
<dbReference type="RefSeq" id="WP_221445303.1">
    <property type="nucleotide sequence ID" value="NZ_JACHLL010000010.1"/>
</dbReference>
<gene>
    <name evidence="2" type="ORF">HNP49_003660</name>
</gene>
<evidence type="ECO:0000256" key="1">
    <source>
        <dbReference type="SAM" id="Phobius"/>
    </source>
</evidence>
<dbReference type="EMBL" id="JACHLL010000010">
    <property type="protein sequence ID" value="MBB6343458.1"/>
    <property type="molecule type" value="Genomic_DNA"/>
</dbReference>
<proteinExistence type="predicted"/>
<evidence type="ECO:0000313" key="3">
    <source>
        <dbReference type="Proteomes" id="UP000557193"/>
    </source>
</evidence>
<comment type="caution">
    <text evidence="2">The sequence shown here is derived from an EMBL/GenBank/DDBJ whole genome shotgun (WGS) entry which is preliminary data.</text>
</comment>
<organism evidence="2 3">
    <name type="scientific">Pseudomonas fluvialis</name>
    <dbReference type="NCBI Taxonomy" id="1793966"/>
    <lineage>
        <taxon>Bacteria</taxon>
        <taxon>Pseudomonadati</taxon>
        <taxon>Pseudomonadota</taxon>
        <taxon>Gammaproteobacteria</taxon>
        <taxon>Pseudomonadales</taxon>
        <taxon>Pseudomonadaceae</taxon>
        <taxon>Pseudomonas</taxon>
    </lineage>
</organism>
<feature type="transmembrane region" description="Helical" evidence="1">
    <location>
        <begin position="76"/>
        <end position="103"/>
    </location>
</feature>
<protein>
    <recommendedName>
        <fullName evidence="4">Fatty acid hydroxylase domain-containing protein</fullName>
    </recommendedName>
</protein>
<accession>A0A7X0ETJ3</accession>
<keyword evidence="1" id="KW-0472">Membrane</keyword>
<evidence type="ECO:0008006" key="4">
    <source>
        <dbReference type="Google" id="ProtNLM"/>
    </source>
</evidence>
<evidence type="ECO:0000313" key="2">
    <source>
        <dbReference type="EMBL" id="MBB6343458.1"/>
    </source>
</evidence>
<sequence>MPWYFEALLSLPAGLLLGNFTEWWFHRFVLHGLGRTRGTFWSFHFHEHHRNSRQHAFYDPCYRRFPLGWHAQGKEAWALIAASLLVSPLLIVAPWLTVTLWYCALNYYLRHKYCHDHPEWARQHMPWHYDHHMGPNPHSNWCVTKPWFDWILGTREYYTGTDREQQDQRKREARAVAA</sequence>
<keyword evidence="1" id="KW-0812">Transmembrane</keyword>
<keyword evidence="1" id="KW-1133">Transmembrane helix</keyword>
<dbReference type="Proteomes" id="UP000557193">
    <property type="component" value="Unassembled WGS sequence"/>
</dbReference>
<dbReference type="AlphaFoldDB" id="A0A7X0ETJ3"/>
<name>A0A7X0ETJ3_9PSED</name>
<reference evidence="2 3" key="1">
    <citation type="submission" date="2020-08" db="EMBL/GenBank/DDBJ databases">
        <title>Functional genomics of gut bacteria from endangered species of beetles.</title>
        <authorList>
            <person name="Carlos-Shanley C."/>
        </authorList>
    </citation>
    <scope>NUCLEOTIDE SEQUENCE [LARGE SCALE GENOMIC DNA]</scope>
    <source>
        <strain evidence="2 3">S00202</strain>
    </source>
</reference>